<dbReference type="PROSITE" id="PS50222">
    <property type="entry name" value="EF_HAND_2"/>
    <property type="match status" value="1"/>
</dbReference>
<accession>A0A2S7TYR8</accession>
<feature type="signal peptide" evidence="1">
    <location>
        <begin position="1"/>
        <end position="27"/>
    </location>
</feature>
<sequence>MKLSSNTLKNIAISAGIAAAAAGSASAEGIEAVKPIRTICKAAPIKPESRTIKDFFTAADVNKDGKLSAEEFNNAYRAIVVQEKAKAAKVKHPTPRVHIDNCPGCGLG</sequence>
<dbReference type="RefSeq" id="WP_105041843.1">
    <property type="nucleotide sequence ID" value="NZ_MQWA01000001.1"/>
</dbReference>
<evidence type="ECO:0000313" key="3">
    <source>
        <dbReference type="EMBL" id="PQJ27361.1"/>
    </source>
</evidence>
<keyword evidence="1" id="KW-0732">Signal</keyword>
<organism evidence="3 4">
    <name type="scientific">Rubritalea profundi</name>
    <dbReference type="NCBI Taxonomy" id="1658618"/>
    <lineage>
        <taxon>Bacteria</taxon>
        <taxon>Pseudomonadati</taxon>
        <taxon>Verrucomicrobiota</taxon>
        <taxon>Verrucomicrobiia</taxon>
        <taxon>Verrucomicrobiales</taxon>
        <taxon>Rubritaleaceae</taxon>
        <taxon>Rubritalea</taxon>
    </lineage>
</organism>
<dbReference type="EMBL" id="MQWA01000001">
    <property type="protein sequence ID" value="PQJ27361.1"/>
    <property type="molecule type" value="Genomic_DNA"/>
</dbReference>
<gene>
    <name evidence="3" type="ORF">BSZ32_01850</name>
</gene>
<evidence type="ECO:0000313" key="4">
    <source>
        <dbReference type="Proteomes" id="UP000239907"/>
    </source>
</evidence>
<name>A0A2S7TYR8_9BACT</name>
<dbReference type="InterPro" id="IPR002048">
    <property type="entry name" value="EF_hand_dom"/>
</dbReference>
<dbReference type="SUPFAM" id="SSF47473">
    <property type="entry name" value="EF-hand"/>
    <property type="match status" value="1"/>
</dbReference>
<evidence type="ECO:0000259" key="2">
    <source>
        <dbReference type="PROSITE" id="PS50222"/>
    </source>
</evidence>
<dbReference type="GO" id="GO:0005509">
    <property type="term" value="F:calcium ion binding"/>
    <property type="evidence" value="ECO:0007669"/>
    <property type="project" value="InterPro"/>
</dbReference>
<comment type="caution">
    <text evidence="3">The sequence shown here is derived from an EMBL/GenBank/DDBJ whole genome shotgun (WGS) entry which is preliminary data.</text>
</comment>
<dbReference type="Proteomes" id="UP000239907">
    <property type="component" value="Unassembled WGS sequence"/>
</dbReference>
<proteinExistence type="predicted"/>
<dbReference type="PROSITE" id="PS00018">
    <property type="entry name" value="EF_HAND_1"/>
    <property type="match status" value="1"/>
</dbReference>
<dbReference type="AlphaFoldDB" id="A0A2S7TYR8"/>
<dbReference type="InterPro" id="IPR018247">
    <property type="entry name" value="EF_Hand_1_Ca_BS"/>
</dbReference>
<protein>
    <recommendedName>
        <fullName evidence="2">EF-hand domain-containing protein</fullName>
    </recommendedName>
</protein>
<feature type="domain" description="EF-hand" evidence="2">
    <location>
        <begin position="47"/>
        <end position="82"/>
    </location>
</feature>
<dbReference type="Pfam" id="PF13202">
    <property type="entry name" value="EF-hand_5"/>
    <property type="match status" value="1"/>
</dbReference>
<reference evidence="3 4" key="1">
    <citation type="submission" date="2016-12" db="EMBL/GenBank/DDBJ databases">
        <title>Study of bacterial adaptation to deep sea.</title>
        <authorList>
            <person name="Song J."/>
            <person name="Yoshizawa S."/>
            <person name="Kogure K."/>
        </authorList>
    </citation>
    <scope>NUCLEOTIDE SEQUENCE [LARGE SCALE GENOMIC DNA]</scope>
    <source>
        <strain evidence="3 4">SAORIC-165</strain>
    </source>
</reference>
<dbReference type="Gene3D" id="1.10.238.10">
    <property type="entry name" value="EF-hand"/>
    <property type="match status" value="1"/>
</dbReference>
<feature type="chain" id="PRO_5015676839" description="EF-hand domain-containing protein" evidence="1">
    <location>
        <begin position="28"/>
        <end position="108"/>
    </location>
</feature>
<dbReference type="InterPro" id="IPR011992">
    <property type="entry name" value="EF-hand-dom_pair"/>
</dbReference>
<evidence type="ECO:0000256" key="1">
    <source>
        <dbReference type="SAM" id="SignalP"/>
    </source>
</evidence>
<keyword evidence="4" id="KW-1185">Reference proteome</keyword>